<keyword evidence="4" id="KW-0804">Transcription</keyword>
<name>A0ABU9G8I0_9GAMM</name>
<dbReference type="PANTHER" id="PTHR43280:SF19">
    <property type="entry name" value="4-HYDROXYPHENYLACETATE CATABOLISM PROTEIN"/>
    <property type="match status" value="1"/>
</dbReference>
<dbReference type="InterPro" id="IPR014710">
    <property type="entry name" value="RmlC-like_jellyroll"/>
</dbReference>
<dbReference type="SUPFAM" id="SSF51182">
    <property type="entry name" value="RmlC-like cupins"/>
    <property type="match status" value="1"/>
</dbReference>
<evidence type="ECO:0000256" key="3">
    <source>
        <dbReference type="ARBA" id="ARBA00023159"/>
    </source>
</evidence>
<dbReference type="Gene3D" id="1.10.10.60">
    <property type="entry name" value="Homeodomain-like"/>
    <property type="match status" value="1"/>
</dbReference>
<sequence length="310" mass="35923">MTKEWIPNIDIGQDYDASYNDAIIHFDKLGRMADFFGRDMPMHLHSQFCQIHLVKTGKTLFNIDQNNYETNGCAIFYTPPATPHAFLTEPSSPGYVITIHSSFLQTIMSHLDAYRINDSLLMPFCISKETTNSERSSHWDTMSNLFSMLKHEWALNAQYKSQAIEGIVTMIFINMLRLCDAPQVKKQHNYSEVESFRAFSTLVENHFTSQRQTSFYCDQLNMNDSRLHYICKKIANISPKKIINGRALLEAKRLLSHTNMNLTEISYTLGYIDPSYFSRFFIKNVGVSPSEFRQNNRHEQDLTSVETNDY</sequence>
<dbReference type="PROSITE" id="PS01124">
    <property type="entry name" value="HTH_ARAC_FAMILY_2"/>
    <property type="match status" value="1"/>
</dbReference>
<dbReference type="Gene3D" id="2.60.120.10">
    <property type="entry name" value="Jelly Rolls"/>
    <property type="match status" value="1"/>
</dbReference>
<dbReference type="EMBL" id="JBAKAR010000020">
    <property type="protein sequence ID" value="MEL0614785.1"/>
    <property type="molecule type" value="Genomic_DNA"/>
</dbReference>
<evidence type="ECO:0000259" key="5">
    <source>
        <dbReference type="PROSITE" id="PS01124"/>
    </source>
</evidence>
<dbReference type="InterPro" id="IPR020449">
    <property type="entry name" value="Tscrpt_reg_AraC-type_HTH"/>
</dbReference>
<dbReference type="InterPro" id="IPR003313">
    <property type="entry name" value="AraC-bd"/>
</dbReference>
<evidence type="ECO:0000256" key="1">
    <source>
        <dbReference type="ARBA" id="ARBA00023015"/>
    </source>
</evidence>
<dbReference type="InterPro" id="IPR011051">
    <property type="entry name" value="RmlC_Cupin_sf"/>
</dbReference>
<protein>
    <submittedName>
        <fullName evidence="6">Helix-turn-helix domain-containing protein</fullName>
    </submittedName>
</protein>
<dbReference type="SMART" id="SM00342">
    <property type="entry name" value="HTH_ARAC"/>
    <property type="match status" value="1"/>
</dbReference>
<keyword evidence="2" id="KW-0238">DNA-binding</keyword>
<comment type="caution">
    <text evidence="6">The sequence shown here is derived from an EMBL/GenBank/DDBJ whole genome shotgun (WGS) entry which is preliminary data.</text>
</comment>
<feature type="domain" description="HTH araC/xylS-type" evidence="5">
    <location>
        <begin position="197"/>
        <end position="295"/>
    </location>
</feature>
<dbReference type="InterPro" id="IPR018060">
    <property type="entry name" value="HTH_AraC"/>
</dbReference>
<evidence type="ECO:0000313" key="7">
    <source>
        <dbReference type="Proteomes" id="UP001379949"/>
    </source>
</evidence>
<proteinExistence type="predicted"/>
<evidence type="ECO:0000256" key="2">
    <source>
        <dbReference type="ARBA" id="ARBA00023125"/>
    </source>
</evidence>
<dbReference type="Pfam" id="PF12833">
    <property type="entry name" value="HTH_18"/>
    <property type="match status" value="1"/>
</dbReference>
<evidence type="ECO:0000256" key="4">
    <source>
        <dbReference type="ARBA" id="ARBA00023163"/>
    </source>
</evidence>
<keyword evidence="7" id="KW-1185">Reference proteome</keyword>
<accession>A0ABU9G8I0</accession>
<dbReference type="Proteomes" id="UP001379949">
    <property type="component" value="Unassembled WGS sequence"/>
</dbReference>
<dbReference type="PRINTS" id="PR00032">
    <property type="entry name" value="HTHARAC"/>
</dbReference>
<keyword evidence="3" id="KW-0010">Activator</keyword>
<dbReference type="RefSeq" id="WP_341564615.1">
    <property type="nucleotide sequence ID" value="NZ_JBAKAQ010000005.1"/>
</dbReference>
<dbReference type="PANTHER" id="PTHR43280">
    <property type="entry name" value="ARAC-FAMILY TRANSCRIPTIONAL REGULATOR"/>
    <property type="match status" value="1"/>
</dbReference>
<reference evidence="6 7" key="1">
    <citation type="submission" date="2024-02" db="EMBL/GenBank/DDBJ databases">
        <title>Bacteria isolated from the canopy kelp, Nereocystis luetkeana.</title>
        <authorList>
            <person name="Pfister C.A."/>
            <person name="Younker I.T."/>
            <person name="Light S.H."/>
        </authorList>
    </citation>
    <scope>NUCLEOTIDE SEQUENCE [LARGE SCALE GENOMIC DNA]</scope>
    <source>
        <strain evidence="6 7">TI.4.07</strain>
    </source>
</reference>
<dbReference type="SUPFAM" id="SSF46689">
    <property type="entry name" value="Homeodomain-like"/>
    <property type="match status" value="1"/>
</dbReference>
<dbReference type="InterPro" id="IPR009057">
    <property type="entry name" value="Homeodomain-like_sf"/>
</dbReference>
<gene>
    <name evidence="6" type="ORF">V6242_16650</name>
</gene>
<organism evidence="6 7">
    <name type="scientific">Marinomonas arenicola</name>
    <dbReference type="NCBI Taxonomy" id="569601"/>
    <lineage>
        <taxon>Bacteria</taxon>
        <taxon>Pseudomonadati</taxon>
        <taxon>Pseudomonadota</taxon>
        <taxon>Gammaproteobacteria</taxon>
        <taxon>Oceanospirillales</taxon>
        <taxon>Oceanospirillaceae</taxon>
        <taxon>Marinomonas</taxon>
    </lineage>
</organism>
<dbReference type="Pfam" id="PF02311">
    <property type="entry name" value="AraC_binding"/>
    <property type="match status" value="1"/>
</dbReference>
<evidence type="ECO:0000313" key="6">
    <source>
        <dbReference type="EMBL" id="MEL0614785.1"/>
    </source>
</evidence>
<keyword evidence="1" id="KW-0805">Transcription regulation</keyword>